<dbReference type="InterPro" id="IPR001179">
    <property type="entry name" value="PPIase_FKBP_dom"/>
</dbReference>
<proteinExistence type="inferred from homology"/>
<dbReference type="InterPro" id="IPR046357">
    <property type="entry name" value="PPIase_dom_sf"/>
</dbReference>
<dbReference type="EC" id="5.2.1.8" evidence="9"/>
<keyword evidence="5 9" id="KW-0697">Rotamase</keyword>
<evidence type="ECO:0000256" key="10">
    <source>
        <dbReference type="SAM" id="Phobius"/>
    </source>
</evidence>
<evidence type="ECO:0000256" key="4">
    <source>
        <dbReference type="ARBA" id="ARBA00022490"/>
    </source>
</evidence>
<dbReference type="GO" id="GO:0042026">
    <property type="term" value="P:protein refolding"/>
    <property type="evidence" value="ECO:0007669"/>
    <property type="project" value="UniProtKB-ARBA"/>
</dbReference>
<dbReference type="PROSITE" id="PS50059">
    <property type="entry name" value="FKBP_PPIASE"/>
    <property type="match status" value="1"/>
</dbReference>
<keyword evidence="10" id="KW-1133">Transmembrane helix</keyword>
<keyword evidence="4" id="KW-0963">Cytoplasm</keyword>
<organism evidence="12">
    <name type="scientific">uncultured bacterium</name>
    <name type="common">gcode 4</name>
    <dbReference type="NCBI Taxonomy" id="1234023"/>
    <lineage>
        <taxon>Bacteria</taxon>
        <taxon>environmental samples</taxon>
    </lineage>
</organism>
<dbReference type="PANTHER" id="PTHR47861">
    <property type="entry name" value="FKBP-TYPE PEPTIDYL-PROLYL CIS-TRANS ISOMERASE SLYD"/>
    <property type="match status" value="1"/>
</dbReference>
<name>K2FDK2_9BACT</name>
<keyword evidence="10" id="KW-0472">Membrane</keyword>
<comment type="caution">
    <text evidence="12">The sequence shown here is derived from an EMBL/GenBank/DDBJ whole genome shotgun (WGS) entry which is preliminary data.</text>
</comment>
<protein>
    <recommendedName>
        <fullName evidence="9">peptidylprolyl isomerase</fullName>
        <ecNumber evidence="9">5.2.1.8</ecNumber>
    </recommendedName>
</protein>
<keyword evidence="7 9" id="KW-0413">Isomerase</keyword>
<evidence type="ECO:0000256" key="1">
    <source>
        <dbReference type="ARBA" id="ARBA00000971"/>
    </source>
</evidence>
<evidence type="ECO:0000256" key="3">
    <source>
        <dbReference type="ARBA" id="ARBA00006577"/>
    </source>
</evidence>
<feature type="domain" description="PPIase FKBP-type" evidence="11">
    <location>
        <begin position="127"/>
        <end position="208"/>
    </location>
</feature>
<comment type="similarity">
    <text evidence="3">Belongs to the FKBP-type PPIase family.</text>
</comment>
<dbReference type="Pfam" id="PF00254">
    <property type="entry name" value="FKBP_C"/>
    <property type="match status" value="1"/>
</dbReference>
<dbReference type="AlphaFoldDB" id="K2FDK2"/>
<dbReference type="GO" id="GO:0003755">
    <property type="term" value="F:peptidyl-prolyl cis-trans isomerase activity"/>
    <property type="evidence" value="ECO:0007669"/>
    <property type="project" value="UniProtKB-KW"/>
</dbReference>
<evidence type="ECO:0000256" key="7">
    <source>
        <dbReference type="ARBA" id="ARBA00023235"/>
    </source>
</evidence>
<evidence type="ECO:0000256" key="8">
    <source>
        <dbReference type="ARBA" id="ARBA00037071"/>
    </source>
</evidence>
<comment type="function">
    <text evidence="8">Also involved in hydrogenase metallocenter assembly, probably by participating in the nickel insertion step. This function in hydrogenase biosynthesis requires chaperone activity and the presence of the metal-binding domain, but not PPIase activity.</text>
</comment>
<evidence type="ECO:0000313" key="12">
    <source>
        <dbReference type="EMBL" id="EKE29146.1"/>
    </source>
</evidence>
<sequence>MANKKDSSAPVKKVRKTAAPVKSVAKKEKVAVSEVMTENVPRDEIDAIDMTQIDEIMQERGPKRNWLAVFWLIFFVAACAALLYYILSQGVPNSGDPYAQKNTTPITNSGVLENIAPIDKDTKAANWNTIKVDYVGKLEDGTVFDSSLEEFAKKTKNYKADSARNYEPLEFTVWQWQMIKWFDEWVVWMKVGDKKTLTLGPKDAYGEEYNKQSVETKYLQDSFDQEVPAESFKDVISREFPKEMLGDKADALKVWEEIENWWISWKVTAITSSGVTIEIKNTQNPFSGKEIKVWARAEYQWNGIVIKSIGDKMITVNIENKQNPFYGKKLVAWLTGKLPNWQEVRIEKIWEEKTDLEIKNTHELAWKTLIFDIELKEIVK</sequence>
<keyword evidence="6" id="KW-0143">Chaperone</keyword>
<comment type="catalytic activity">
    <reaction evidence="1 9">
        <text>[protein]-peptidylproline (omega=180) = [protein]-peptidylproline (omega=0)</text>
        <dbReference type="Rhea" id="RHEA:16237"/>
        <dbReference type="Rhea" id="RHEA-COMP:10747"/>
        <dbReference type="Rhea" id="RHEA-COMP:10748"/>
        <dbReference type="ChEBI" id="CHEBI:83833"/>
        <dbReference type="ChEBI" id="CHEBI:83834"/>
        <dbReference type="EC" id="5.2.1.8"/>
    </reaction>
</comment>
<gene>
    <name evidence="12" type="ORF">ACD_2C00220G0009</name>
</gene>
<dbReference type="PANTHER" id="PTHR47861:SF3">
    <property type="entry name" value="FKBP-TYPE PEPTIDYL-PROLYL CIS-TRANS ISOMERASE SLYD"/>
    <property type="match status" value="1"/>
</dbReference>
<dbReference type="EMBL" id="AMFJ01000220">
    <property type="protein sequence ID" value="EKE29146.1"/>
    <property type="molecule type" value="Genomic_DNA"/>
</dbReference>
<dbReference type="GO" id="GO:0005737">
    <property type="term" value="C:cytoplasm"/>
    <property type="evidence" value="ECO:0007669"/>
    <property type="project" value="UniProtKB-SubCell"/>
</dbReference>
<evidence type="ECO:0000256" key="6">
    <source>
        <dbReference type="ARBA" id="ARBA00023186"/>
    </source>
</evidence>
<comment type="subcellular location">
    <subcellularLocation>
        <location evidence="2">Cytoplasm</location>
    </subcellularLocation>
</comment>
<accession>K2FDK2</accession>
<evidence type="ECO:0000256" key="5">
    <source>
        <dbReference type="ARBA" id="ARBA00023110"/>
    </source>
</evidence>
<reference evidence="12" key="1">
    <citation type="journal article" date="2012" name="Science">
        <title>Fermentation, hydrogen, and sulfur metabolism in multiple uncultivated bacterial phyla.</title>
        <authorList>
            <person name="Wrighton K.C."/>
            <person name="Thomas B.C."/>
            <person name="Sharon I."/>
            <person name="Miller C.S."/>
            <person name="Castelle C.J."/>
            <person name="VerBerkmoes N.C."/>
            <person name="Wilkins M.J."/>
            <person name="Hettich R.L."/>
            <person name="Lipton M.S."/>
            <person name="Williams K.H."/>
            <person name="Long P.E."/>
            <person name="Banfield J.F."/>
        </authorList>
    </citation>
    <scope>NUCLEOTIDE SEQUENCE [LARGE SCALE GENOMIC DNA]</scope>
</reference>
<keyword evidence="10" id="KW-0812">Transmembrane</keyword>
<evidence type="ECO:0000256" key="2">
    <source>
        <dbReference type="ARBA" id="ARBA00004496"/>
    </source>
</evidence>
<dbReference type="SUPFAM" id="SSF54534">
    <property type="entry name" value="FKBP-like"/>
    <property type="match status" value="1"/>
</dbReference>
<evidence type="ECO:0000259" key="11">
    <source>
        <dbReference type="PROSITE" id="PS50059"/>
    </source>
</evidence>
<evidence type="ECO:0000256" key="9">
    <source>
        <dbReference type="PROSITE-ProRule" id="PRU00277"/>
    </source>
</evidence>
<feature type="transmembrane region" description="Helical" evidence="10">
    <location>
        <begin position="66"/>
        <end position="87"/>
    </location>
</feature>
<dbReference type="Gene3D" id="3.10.50.40">
    <property type="match status" value="1"/>
</dbReference>